<evidence type="ECO:0000256" key="3">
    <source>
        <dbReference type="ARBA" id="ARBA00023242"/>
    </source>
</evidence>
<accession>A0A0G4M3W7</accession>
<organism evidence="7 8">
    <name type="scientific">Verticillium longisporum</name>
    <name type="common">Verticillium dahliae var. longisporum</name>
    <dbReference type="NCBI Taxonomy" id="100787"/>
    <lineage>
        <taxon>Eukaryota</taxon>
        <taxon>Fungi</taxon>
        <taxon>Dikarya</taxon>
        <taxon>Ascomycota</taxon>
        <taxon>Pezizomycotina</taxon>
        <taxon>Sordariomycetes</taxon>
        <taxon>Hypocreomycetidae</taxon>
        <taxon>Glomerellales</taxon>
        <taxon>Plectosphaerellaceae</taxon>
        <taxon>Verticillium</taxon>
    </lineage>
</organism>
<dbReference type="GO" id="GO:0003723">
    <property type="term" value="F:RNA binding"/>
    <property type="evidence" value="ECO:0007669"/>
    <property type="project" value="UniProtKB-UniRule"/>
</dbReference>
<feature type="domain" description="RRM" evidence="6">
    <location>
        <begin position="179"/>
        <end position="257"/>
    </location>
</feature>
<comment type="subcellular location">
    <subcellularLocation>
        <location evidence="1">Nucleus</location>
        <location evidence="1">Nucleolus</location>
    </subcellularLocation>
</comment>
<evidence type="ECO:0000256" key="1">
    <source>
        <dbReference type="ARBA" id="ARBA00004604"/>
    </source>
</evidence>
<keyword evidence="8" id="KW-1185">Reference proteome</keyword>
<dbReference type="SUPFAM" id="SSF54928">
    <property type="entry name" value="RNA-binding domain, RBD"/>
    <property type="match status" value="1"/>
</dbReference>
<keyword evidence="3" id="KW-0539">Nucleus</keyword>
<evidence type="ECO:0000256" key="2">
    <source>
        <dbReference type="ARBA" id="ARBA00022884"/>
    </source>
</evidence>
<dbReference type="Proteomes" id="UP000044602">
    <property type="component" value="Unassembled WGS sequence"/>
</dbReference>
<gene>
    <name evidence="7" type="ORF">BN1708_015366</name>
</gene>
<sequence length="386" mass="42281">MAPELRKRKSKTNVAEPIVKKAEKVTKRKAAEESSPVAPKKQKPVKAAAKPKKQTETEVKVDVETEVAAESAPAVKEEKKVAKKVKIAEPKEEPKETVVESAEEAVIPFEDDASEDDGEVDAELQALAAGLDSDSEETGQTDKGSDFKTGQDVGKIPKLSKKEKKALGASKNAAKDEPGVIYVGRLPHGFYEHELRSYFNQFGPVTKLRLSRNKHTGKSKHYAFIEFKSESDADIAARTMNSYLLFGHILRVKLVPRDQLHADIWKGANRRFKKTPWGKIMGNKLARPLSESAWVEKISREEKRRLERAEKLKELGYEFEAPALKQAPAPAALEAVAAEGAEEGKAVEAAPAVEDATAVETTEEAAAVEKPKVSKAKGKKAKKAKA</sequence>
<evidence type="ECO:0000256" key="5">
    <source>
        <dbReference type="SAM" id="MobiDB-lite"/>
    </source>
</evidence>
<name>A0A0G4M3W7_VERLO</name>
<feature type="region of interest" description="Disordered" evidence="5">
    <location>
        <begin position="361"/>
        <end position="386"/>
    </location>
</feature>
<dbReference type="SMART" id="SM00360">
    <property type="entry name" value="RRM"/>
    <property type="match status" value="1"/>
</dbReference>
<dbReference type="EMBL" id="CVQH01020896">
    <property type="protein sequence ID" value="CRK28887.1"/>
    <property type="molecule type" value="Genomic_DNA"/>
</dbReference>
<dbReference type="AlphaFoldDB" id="A0A0G4M3W7"/>
<reference evidence="8" key="1">
    <citation type="submission" date="2015-05" db="EMBL/GenBank/DDBJ databases">
        <authorList>
            <person name="Fogelqvist Johan"/>
        </authorList>
    </citation>
    <scope>NUCLEOTIDE SEQUENCE [LARGE SCALE GENOMIC DNA]</scope>
</reference>
<feature type="compositionally biased region" description="Basic residues" evidence="5">
    <location>
        <begin position="373"/>
        <end position="386"/>
    </location>
</feature>
<dbReference type="InterPro" id="IPR035979">
    <property type="entry name" value="RBD_domain_sf"/>
</dbReference>
<dbReference type="InterPro" id="IPR000504">
    <property type="entry name" value="RRM_dom"/>
</dbReference>
<evidence type="ECO:0000256" key="4">
    <source>
        <dbReference type="PROSITE-ProRule" id="PRU00176"/>
    </source>
</evidence>
<proteinExistence type="predicted"/>
<dbReference type="PANTHER" id="PTHR46754">
    <property type="entry name" value="MKI67 FHA DOMAIN-INTERACTING NUCLEOLAR PHOSPHOPROTEIN"/>
    <property type="match status" value="1"/>
</dbReference>
<dbReference type="GO" id="GO:0005730">
    <property type="term" value="C:nucleolus"/>
    <property type="evidence" value="ECO:0007669"/>
    <property type="project" value="UniProtKB-SubCell"/>
</dbReference>
<evidence type="ECO:0000313" key="7">
    <source>
        <dbReference type="EMBL" id="CRK28887.1"/>
    </source>
</evidence>
<evidence type="ECO:0000259" key="6">
    <source>
        <dbReference type="PROSITE" id="PS50102"/>
    </source>
</evidence>
<dbReference type="Gene3D" id="3.30.70.330">
    <property type="match status" value="1"/>
</dbReference>
<protein>
    <recommendedName>
        <fullName evidence="6">RRM domain-containing protein</fullName>
    </recommendedName>
</protein>
<keyword evidence="2 4" id="KW-0694">RNA-binding</keyword>
<feature type="compositionally biased region" description="Basic residues" evidence="5">
    <location>
        <begin position="40"/>
        <end position="52"/>
    </location>
</feature>
<feature type="compositionally biased region" description="Basic residues" evidence="5">
    <location>
        <begin position="1"/>
        <end position="11"/>
    </location>
</feature>
<evidence type="ECO:0000313" key="8">
    <source>
        <dbReference type="Proteomes" id="UP000044602"/>
    </source>
</evidence>
<dbReference type="PROSITE" id="PS50102">
    <property type="entry name" value="RRM"/>
    <property type="match status" value="1"/>
</dbReference>
<dbReference type="CDD" id="cd12307">
    <property type="entry name" value="RRM_NIFK_like"/>
    <property type="match status" value="1"/>
</dbReference>
<dbReference type="InterPro" id="IPR012677">
    <property type="entry name" value="Nucleotide-bd_a/b_plait_sf"/>
</dbReference>
<dbReference type="Pfam" id="PF00076">
    <property type="entry name" value="RRM_1"/>
    <property type="match status" value="1"/>
</dbReference>
<feature type="compositionally biased region" description="Basic and acidic residues" evidence="5">
    <location>
        <begin position="18"/>
        <end position="32"/>
    </location>
</feature>
<dbReference type="STRING" id="100787.A0A0G4M3W7"/>
<feature type="region of interest" description="Disordered" evidence="5">
    <location>
        <begin position="1"/>
        <end position="59"/>
    </location>
</feature>
<feature type="region of interest" description="Disordered" evidence="5">
    <location>
        <begin position="129"/>
        <end position="161"/>
    </location>
</feature>